<accession>A0A6P8SQN4</accession>
<dbReference type="Gene3D" id="2.10.90.10">
    <property type="entry name" value="Cystine-knot cytokines"/>
    <property type="match status" value="1"/>
</dbReference>
<protein>
    <submittedName>
        <fullName evidence="10">Cerberus</fullName>
    </submittedName>
</protein>
<comment type="similarity">
    <text evidence="2 6">Belongs to the DAN family.</text>
</comment>
<dbReference type="GO" id="GO:0005576">
    <property type="term" value="C:extracellular region"/>
    <property type="evidence" value="ECO:0007669"/>
    <property type="project" value="UniProtKB-SubCell"/>
</dbReference>
<feature type="domain" description="CTCK" evidence="8">
    <location>
        <begin position="159"/>
        <end position="246"/>
    </location>
</feature>
<evidence type="ECO:0000256" key="6">
    <source>
        <dbReference type="PIRNR" id="PIRNR027807"/>
    </source>
</evidence>
<evidence type="ECO:0000256" key="4">
    <source>
        <dbReference type="ARBA" id="ARBA00022729"/>
    </source>
</evidence>
<dbReference type="InterPro" id="IPR029034">
    <property type="entry name" value="Cystine-knot_cytokine"/>
</dbReference>
<proteinExistence type="inferred from homology"/>
<reference evidence="10" key="1">
    <citation type="submission" date="2025-08" db="UniProtKB">
        <authorList>
            <consortium name="RefSeq"/>
        </authorList>
    </citation>
    <scope>IDENTIFICATION</scope>
</reference>
<evidence type="ECO:0000313" key="10">
    <source>
        <dbReference type="RefSeq" id="XP_033817206.1"/>
    </source>
</evidence>
<dbReference type="AlphaFoldDB" id="A0A6P8SQN4"/>
<evidence type="ECO:0000256" key="3">
    <source>
        <dbReference type="ARBA" id="ARBA00022525"/>
    </source>
</evidence>
<dbReference type="GeneID" id="117368049"/>
<dbReference type="CTD" id="9350"/>
<gene>
    <name evidence="10" type="primary">CER1</name>
</gene>
<dbReference type="FunCoup" id="A0A6P8SQN4">
    <property type="interactions" value="237"/>
</dbReference>
<evidence type="ECO:0000256" key="2">
    <source>
        <dbReference type="ARBA" id="ARBA00007872"/>
    </source>
</evidence>
<organism evidence="9 10">
    <name type="scientific">Geotrypetes seraphini</name>
    <name type="common">Gaboon caecilian</name>
    <name type="synonym">Caecilia seraphini</name>
    <dbReference type="NCBI Taxonomy" id="260995"/>
    <lineage>
        <taxon>Eukaryota</taxon>
        <taxon>Metazoa</taxon>
        <taxon>Chordata</taxon>
        <taxon>Craniata</taxon>
        <taxon>Vertebrata</taxon>
        <taxon>Euteleostomi</taxon>
        <taxon>Amphibia</taxon>
        <taxon>Gymnophiona</taxon>
        <taxon>Geotrypetes</taxon>
    </lineage>
</organism>
<name>A0A6P8SQN4_GEOSA</name>
<dbReference type="InterPro" id="IPR006207">
    <property type="entry name" value="Cys_knot_C"/>
</dbReference>
<evidence type="ECO:0000256" key="7">
    <source>
        <dbReference type="PROSITE-ProRule" id="PRU00039"/>
    </source>
</evidence>
<dbReference type="PIRSF" id="PIRSF027807">
    <property type="entry name" value="Cerberus"/>
    <property type="match status" value="1"/>
</dbReference>
<evidence type="ECO:0000259" key="8">
    <source>
        <dbReference type="PROSITE" id="PS01225"/>
    </source>
</evidence>
<dbReference type="Pfam" id="PF03045">
    <property type="entry name" value="DAN"/>
    <property type="match status" value="1"/>
</dbReference>
<dbReference type="PANTHER" id="PTHR15273">
    <property type="entry name" value="DAN DOMAIN FAMILY MEMBER 5"/>
    <property type="match status" value="1"/>
</dbReference>
<dbReference type="InParanoid" id="A0A6P8SQN4"/>
<comment type="subcellular location">
    <subcellularLocation>
        <location evidence="1 6">Secreted</location>
    </subcellularLocation>
</comment>
<keyword evidence="5" id="KW-1015">Disulfide bond</keyword>
<dbReference type="GO" id="GO:0003002">
    <property type="term" value="P:regionalization"/>
    <property type="evidence" value="ECO:0007669"/>
    <property type="project" value="UniProtKB-ARBA"/>
</dbReference>
<evidence type="ECO:0000313" key="9">
    <source>
        <dbReference type="Proteomes" id="UP000515159"/>
    </source>
</evidence>
<keyword evidence="3 6" id="KW-0964">Secreted</keyword>
<dbReference type="Proteomes" id="UP000515159">
    <property type="component" value="Chromosome 1"/>
</dbReference>
<dbReference type="InterPro" id="IPR004133">
    <property type="entry name" value="DAN_dom"/>
</dbReference>
<dbReference type="GO" id="GO:0048513">
    <property type="term" value="P:animal organ development"/>
    <property type="evidence" value="ECO:0007669"/>
    <property type="project" value="UniProtKB-ARBA"/>
</dbReference>
<keyword evidence="4" id="KW-0732">Signal</keyword>
<evidence type="ECO:0000256" key="5">
    <source>
        <dbReference type="ARBA" id="ARBA00023157"/>
    </source>
</evidence>
<dbReference type="OrthoDB" id="9950584at2759"/>
<dbReference type="PANTHER" id="PTHR15273:SF8">
    <property type="entry name" value="CERBERUS"/>
    <property type="match status" value="1"/>
</dbReference>
<dbReference type="PROSITE" id="PS01225">
    <property type="entry name" value="CTCK_2"/>
    <property type="match status" value="1"/>
</dbReference>
<dbReference type="RefSeq" id="XP_033817206.1">
    <property type="nucleotide sequence ID" value="XM_033961315.1"/>
</dbReference>
<dbReference type="InterPro" id="IPR016860">
    <property type="entry name" value="Cerberus"/>
</dbReference>
<evidence type="ECO:0000256" key="1">
    <source>
        <dbReference type="ARBA" id="ARBA00004613"/>
    </source>
</evidence>
<comment type="caution">
    <text evidence="7">Lacks conserved residue(s) required for the propagation of feature annotation.</text>
</comment>
<sequence>MDKDFLKNRRRKALFLPQQYGAGTGLESHNSDLPVHDSMDYEEMMEQEGLFVIAPGLGGALSTTEDNTPGLKKTSQLNFPPIELQKEKEHENWDLPQQSFNSDDMRSLFPPQLLNEKKLEPHHKKNAKKFWNHFVFQKNSASQDLILPIKTTEVLEEMCKTLPFSQSIVHENCEDTVVHNNLCFGKCSSFHVPGPDDHSYSFCSHCLPTKFTMSRLMMNCSGPSAVVKMVMVVEECKCDVQKDRHPQLQPLHANAETDLHGMD</sequence>
<dbReference type="KEGG" id="gsh:117368049"/>
<dbReference type="GO" id="GO:0032926">
    <property type="term" value="P:negative regulation of activin receptor signaling pathway"/>
    <property type="evidence" value="ECO:0007669"/>
    <property type="project" value="UniProtKB-ARBA"/>
</dbReference>
<dbReference type="SMART" id="SM00041">
    <property type="entry name" value="CT"/>
    <property type="match status" value="1"/>
</dbReference>
<keyword evidence="9" id="KW-1185">Reference proteome</keyword>